<evidence type="ECO:0000256" key="11">
    <source>
        <dbReference type="RuleBase" id="RU000515"/>
    </source>
</evidence>
<protein>
    <recommendedName>
        <fullName evidence="4 11">Delta-aminolevulinic acid dehydratase</fullName>
        <ecNumber evidence="3 11">4.2.1.24</ecNumber>
    </recommendedName>
</protein>
<dbReference type="FunFam" id="3.20.20.70:FF:000019">
    <property type="entry name" value="Delta-aminolevulinic acid dehydratase"/>
    <property type="match status" value="1"/>
</dbReference>
<evidence type="ECO:0000256" key="13">
    <source>
        <dbReference type="SAM" id="MobiDB-lite"/>
    </source>
</evidence>
<evidence type="ECO:0000256" key="12">
    <source>
        <dbReference type="RuleBase" id="RU004161"/>
    </source>
</evidence>
<gene>
    <name evidence="14" type="ORF">CROS1312_LOCUS1237</name>
</gene>
<evidence type="ECO:0000256" key="9">
    <source>
        <dbReference type="ARBA" id="ARBA00025628"/>
    </source>
</evidence>
<dbReference type="InterPro" id="IPR013785">
    <property type="entry name" value="Aldolase_TIM"/>
</dbReference>
<name>A0A7S2X230_9CHLO</name>
<comment type="subunit">
    <text evidence="11">Homooctamer.</text>
</comment>
<keyword evidence="7 11" id="KW-0456">Lyase</keyword>
<evidence type="ECO:0000256" key="4">
    <source>
        <dbReference type="ARBA" id="ARBA00020771"/>
    </source>
</evidence>
<dbReference type="EMBL" id="HBHM01001580">
    <property type="protein sequence ID" value="CAD9721969.1"/>
    <property type="molecule type" value="Transcribed_RNA"/>
</dbReference>
<dbReference type="GO" id="GO:0008270">
    <property type="term" value="F:zinc ion binding"/>
    <property type="evidence" value="ECO:0007669"/>
    <property type="project" value="TreeGrafter"/>
</dbReference>
<dbReference type="CDD" id="cd04823">
    <property type="entry name" value="ALAD_PBGS_aspartate_rich"/>
    <property type="match status" value="1"/>
</dbReference>
<evidence type="ECO:0000256" key="8">
    <source>
        <dbReference type="ARBA" id="ARBA00023244"/>
    </source>
</evidence>
<accession>A0A7S2X230</accession>
<sequence>MPKRAHPTTTTTTTRTMRPSKAMRANGGKCSRLQNNSCAAYASRGQVSGRCRVVTDRVTEQQGAALGVPAGTPARSSCKQELADRPRRNRRSEVFRDAIRETAPVKPANLIYPLFVFDDVVEPDTEREIASMPGVRRHTVEEVVAEVGEAIAVGVKQCVVFPKTPDSLKTRLGEECFNPQGLAQRTIRALKEAYGDEVYVHTDVALDPYNTDGHDGIVDDKIGRVLNDETVEMLCKQAVSQAEAGCDCVAPSDMMDGRIGAIRQALDEAGYEHVSIMSYCAKYASAFYGPFRDALDSAPSAGGAERKVPKDKKTYQMDPGNFREALRELEADEAEGADVVMVKPGMPYLDVIRLLRDNTALPVAAYHVSGEYAMTKAAAMNGWVDERAVVMEALTCFKRSGADLILTYYAKQAAQWIKEDNEA</sequence>
<dbReference type="Pfam" id="PF00490">
    <property type="entry name" value="ALAD"/>
    <property type="match status" value="1"/>
</dbReference>
<evidence type="ECO:0000256" key="10">
    <source>
        <dbReference type="ARBA" id="ARBA00047651"/>
    </source>
</evidence>
<comment type="catalytic activity">
    <reaction evidence="10 11">
        <text>2 5-aminolevulinate = porphobilinogen + 2 H2O + H(+)</text>
        <dbReference type="Rhea" id="RHEA:24064"/>
        <dbReference type="ChEBI" id="CHEBI:15377"/>
        <dbReference type="ChEBI" id="CHEBI:15378"/>
        <dbReference type="ChEBI" id="CHEBI:58126"/>
        <dbReference type="ChEBI" id="CHEBI:356416"/>
        <dbReference type="EC" id="4.2.1.24"/>
    </reaction>
</comment>
<keyword evidence="5" id="KW-0350">Heme biosynthesis</keyword>
<keyword evidence="8 11" id="KW-0627">Porphyrin biosynthesis</keyword>
<dbReference type="InterPro" id="IPR001731">
    <property type="entry name" value="ALAD"/>
</dbReference>
<dbReference type="PRINTS" id="PR00144">
    <property type="entry name" value="DALDHYDRTASE"/>
</dbReference>
<evidence type="ECO:0000256" key="6">
    <source>
        <dbReference type="ARBA" id="ARBA00023171"/>
    </source>
</evidence>
<feature type="region of interest" description="Disordered" evidence="13">
    <location>
        <begin position="1"/>
        <end position="29"/>
    </location>
</feature>
<dbReference type="SMART" id="SM01004">
    <property type="entry name" value="ALAD"/>
    <property type="match status" value="1"/>
</dbReference>
<evidence type="ECO:0000256" key="2">
    <source>
        <dbReference type="ARBA" id="ARBA00008055"/>
    </source>
</evidence>
<comment type="function">
    <text evidence="9">Catalyzes an early step in the biosynthesis of tetrapyrroles. Binds two molecules of 5-aminolevulinate per subunit, each at a distinct site, and catalyzes their condensation to form porphobilinogen.</text>
</comment>
<dbReference type="GO" id="GO:0005829">
    <property type="term" value="C:cytosol"/>
    <property type="evidence" value="ECO:0007669"/>
    <property type="project" value="TreeGrafter"/>
</dbReference>
<dbReference type="UniPathway" id="UPA00251">
    <property type="reaction ID" value="UER00318"/>
</dbReference>
<dbReference type="NCBIfam" id="NF006762">
    <property type="entry name" value="PRK09283.1"/>
    <property type="match status" value="1"/>
</dbReference>
<dbReference type="PANTHER" id="PTHR11458:SF0">
    <property type="entry name" value="DELTA-AMINOLEVULINIC ACID DEHYDRATASE"/>
    <property type="match status" value="1"/>
</dbReference>
<feature type="region of interest" description="Disordered" evidence="13">
    <location>
        <begin position="67"/>
        <end position="89"/>
    </location>
</feature>
<evidence type="ECO:0000256" key="1">
    <source>
        <dbReference type="ARBA" id="ARBA00004694"/>
    </source>
</evidence>
<dbReference type="EC" id="4.2.1.24" evidence="3 11"/>
<dbReference type="PANTHER" id="PTHR11458">
    <property type="entry name" value="DELTA-AMINOLEVULINIC ACID DEHYDRATASE"/>
    <property type="match status" value="1"/>
</dbReference>
<dbReference type="GO" id="GO:0015995">
    <property type="term" value="P:chlorophyll biosynthetic process"/>
    <property type="evidence" value="ECO:0007669"/>
    <property type="project" value="UniProtKB-KW"/>
</dbReference>
<dbReference type="PROSITE" id="PS00169">
    <property type="entry name" value="D_ALA_DEHYDRATASE"/>
    <property type="match status" value="1"/>
</dbReference>
<evidence type="ECO:0000256" key="3">
    <source>
        <dbReference type="ARBA" id="ARBA00012053"/>
    </source>
</evidence>
<dbReference type="InterPro" id="IPR030656">
    <property type="entry name" value="ALAD_AS"/>
</dbReference>
<dbReference type="GO" id="GO:0004655">
    <property type="term" value="F:porphobilinogen synthase activity"/>
    <property type="evidence" value="ECO:0007669"/>
    <property type="project" value="UniProtKB-EC"/>
</dbReference>
<proteinExistence type="inferred from homology"/>
<dbReference type="GO" id="GO:0006782">
    <property type="term" value="P:protoporphyrinogen IX biosynthetic process"/>
    <property type="evidence" value="ECO:0007669"/>
    <property type="project" value="UniProtKB-UniPathway"/>
</dbReference>
<evidence type="ECO:0000313" key="14">
    <source>
        <dbReference type="EMBL" id="CAD9721969.1"/>
    </source>
</evidence>
<dbReference type="Gene3D" id="3.20.20.70">
    <property type="entry name" value="Aldolase class I"/>
    <property type="match status" value="1"/>
</dbReference>
<dbReference type="SUPFAM" id="SSF51569">
    <property type="entry name" value="Aldolase"/>
    <property type="match status" value="1"/>
</dbReference>
<organism evidence="14">
    <name type="scientific">Chloropicon roscoffensis</name>
    <dbReference type="NCBI Taxonomy" id="1461544"/>
    <lineage>
        <taxon>Eukaryota</taxon>
        <taxon>Viridiplantae</taxon>
        <taxon>Chlorophyta</taxon>
        <taxon>Chloropicophyceae</taxon>
        <taxon>Chloropicales</taxon>
        <taxon>Chloropicaceae</taxon>
        <taxon>Chloropicon</taxon>
    </lineage>
</organism>
<comment type="pathway">
    <text evidence="1">Porphyrin-containing compound metabolism; protoporphyrin-IX biosynthesis; coproporphyrinogen-III from 5-aminolevulinate: step 1/4.</text>
</comment>
<evidence type="ECO:0000256" key="5">
    <source>
        <dbReference type="ARBA" id="ARBA00023133"/>
    </source>
</evidence>
<dbReference type="AlphaFoldDB" id="A0A7S2X230"/>
<reference evidence="14" key="1">
    <citation type="submission" date="2021-01" db="EMBL/GenBank/DDBJ databases">
        <authorList>
            <person name="Corre E."/>
            <person name="Pelletier E."/>
            <person name="Niang G."/>
            <person name="Scheremetjew M."/>
            <person name="Finn R."/>
            <person name="Kale V."/>
            <person name="Holt S."/>
            <person name="Cochrane G."/>
            <person name="Meng A."/>
            <person name="Brown T."/>
            <person name="Cohen L."/>
        </authorList>
    </citation>
    <scope>NUCLEOTIDE SEQUENCE</scope>
    <source>
        <strain evidence="14">RCC2335</strain>
    </source>
</reference>
<keyword evidence="6" id="KW-0149">Chlorophyll biosynthesis</keyword>
<evidence type="ECO:0000256" key="7">
    <source>
        <dbReference type="ARBA" id="ARBA00023239"/>
    </source>
</evidence>
<comment type="similarity">
    <text evidence="2 12">Belongs to the ALAD family.</text>
</comment>